<dbReference type="PATRIC" id="fig|883112.3.peg.1"/>
<evidence type="ECO:0000313" key="3">
    <source>
        <dbReference type="Proteomes" id="UP000005147"/>
    </source>
</evidence>
<dbReference type="RefSeq" id="WP_006700672.1">
    <property type="nucleotide sequence ID" value="NZ_JH932300.1"/>
</dbReference>
<feature type="chain" id="PRO_5003851181" evidence="1">
    <location>
        <begin position="22"/>
        <end position="209"/>
    </location>
</feature>
<dbReference type="HOGENOM" id="CLU_1313859_0_0_9"/>
<dbReference type="EMBL" id="AGZE01000001">
    <property type="protein sequence ID" value="EKB58923.1"/>
    <property type="molecule type" value="Genomic_DNA"/>
</dbReference>
<keyword evidence="3" id="KW-1185">Reference proteome</keyword>
<dbReference type="AlphaFoldDB" id="K1M969"/>
<keyword evidence="1" id="KW-0732">Signal</keyword>
<proteinExistence type="predicted"/>
<protein>
    <submittedName>
        <fullName evidence="2">Uncharacterized protein</fullName>
    </submittedName>
</protein>
<comment type="caution">
    <text evidence="2">The sequence shown here is derived from an EMBL/GenBank/DDBJ whole genome shotgun (WGS) entry which is preliminary data.</text>
</comment>
<evidence type="ECO:0000313" key="2">
    <source>
        <dbReference type="EMBL" id="EKB58923.1"/>
    </source>
</evidence>
<evidence type="ECO:0000256" key="1">
    <source>
        <dbReference type="SAM" id="SignalP"/>
    </source>
</evidence>
<dbReference type="STRING" id="883112.HMPREF9707_00001"/>
<feature type="signal peptide" evidence="1">
    <location>
        <begin position="1"/>
        <end position="21"/>
    </location>
</feature>
<organism evidence="2 3">
    <name type="scientific">Falseniella ignava CCUG 37419</name>
    <dbReference type="NCBI Taxonomy" id="883112"/>
    <lineage>
        <taxon>Bacteria</taxon>
        <taxon>Bacillati</taxon>
        <taxon>Bacillota</taxon>
        <taxon>Bacilli</taxon>
        <taxon>Lactobacillales</taxon>
        <taxon>Aerococcaceae</taxon>
        <taxon>Falseniella</taxon>
    </lineage>
</organism>
<dbReference type="Proteomes" id="UP000005147">
    <property type="component" value="Unassembled WGS sequence"/>
</dbReference>
<reference evidence="2 3" key="1">
    <citation type="submission" date="2012-07" db="EMBL/GenBank/DDBJ databases">
        <title>The Genome Sequence of Facklamia ignava CCUG 37419.</title>
        <authorList>
            <consortium name="The Broad Institute Genome Sequencing Platform"/>
            <person name="Earl A."/>
            <person name="Ward D."/>
            <person name="Feldgarden M."/>
            <person name="Gevers D."/>
            <person name="Huys G."/>
            <person name="Walker B."/>
            <person name="Young S.K."/>
            <person name="Zeng Q."/>
            <person name="Gargeya S."/>
            <person name="Fitzgerald M."/>
            <person name="Haas B."/>
            <person name="Abouelleil A."/>
            <person name="Alvarado L."/>
            <person name="Arachchi H.M."/>
            <person name="Berlin A.M."/>
            <person name="Chapman S.B."/>
            <person name="Goldberg J."/>
            <person name="Griggs A."/>
            <person name="Gujja S."/>
            <person name="Hansen M."/>
            <person name="Howarth C."/>
            <person name="Imamovic A."/>
            <person name="Larimer J."/>
            <person name="McCowen C."/>
            <person name="Montmayeur A."/>
            <person name="Murphy C."/>
            <person name="Neiman D."/>
            <person name="Pearson M."/>
            <person name="Priest M."/>
            <person name="Roberts A."/>
            <person name="Saif S."/>
            <person name="Shea T."/>
            <person name="Sisk P."/>
            <person name="Sykes S."/>
            <person name="Wortman J."/>
            <person name="Nusbaum C."/>
            <person name="Birren B."/>
        </authorList>
    </citation>
    <scope>NUCLEOTIDE SEQUENCE [LARGE SCALE GENOMIC DNA]</scope>
    <source>
        <strain evidence="2 3">CCUG 37419</strain>
    </source>
</reference>
<sequence length="209" mass="23348">MKKLLLTLVFVCLFNSHSAVAYGLELTDYEALITSSQNIKPTELSSGEWIVGEDIEPGRYNIKPSDEEDSGNIMIYQKDKSTLLLNEVLGFNHFGGVEQIRVYLTGGEKIEIIGLDSVTFTPVGPEEKHEEIHAGFWIVGIDVEPGTYIATTEKEQSGNVFVTDKDGYLVTTEILGENMFRGVDQMELKLEEGYKIDVSNLSNVYLNKK</sequence>
<dbReference type="eggNOG" id="ENOG5032RNH">
    <property type="taxonomic scope" value="Bacteria"/>
</dbReference>
<name>K1M969_9LACT</name>
<accession>K1M969</accession>
<gene>
    <name evidence="2" type="ORF">HMPREF9707_00001</name>
</gene>